<dbReference type="SUPFAM" id="SSF52833">
    <property type="entry name" value="Thioredoxin-like"/>
    <property type="match status" value="1"/>
</dbReference>
<dbReference type="Gene3D" id="3.40.30.10">
    <property type="entry name" value="Glutaredoxin"/>
    <property type="match status" value="1"/>
</dbReference>
<sequence length="107" mass="12460">MVQLHKNINKLDKMDIEMFVISSDTPEELLSLHNKLEETFGYSLSFISDPKFKLIGKMGMKKDGVAYRGYGMIDKEGNVIFNTKNDHWGEQIEKTVEKIKEEYNKLK</sequence>
<dbReference type="InterPro" id="IPR000866">
    <property type="entry name" value="AhpC/TSA"/>
</dbReference>
<name>A0A942YD79_9BACI</name>
<reference evidence="3" key="1">
    <citation type="submission" date="2021-05" db="EMBL/GenBank/DDBJ databases">
        <title>Novel Bacillus species.</title>
        <authorList>
            <person name="Liu G."/>
        </authorList>
    </citation>
    <scope>NUCLEOTIDE SEQUENCE</scope>
    <source>
        <strain evidence="3">FJAT-50051</strain>
    </source>
</reference>
<comment type="caution">
    <text evidence="3">The sequence shown here is derived from an EMBL/GenBank/DDBJ whole genome shotgun (WGS) entry which is preliminary data.</text>
</comment>
<gene>
    <name evidence="3" type="ORF">KHB02_33600</name>
</gene>
<evidence type="ECO:0000259" key="2">
    <source>
        <dbReference type="Pfam" id="PF00578"/>
    </source>
</evidence>
<dbReference type="AlphaFoldDB" id="A0A942YD79"/>
<evidence type="ECO:0000313" key="3">
    <source>
        <dbReference type="EMBL" id="MBS4186308.1"/>
    </source>
</evidence>
<dbReference type="GO" id="GO:0016491">
    <property type="term" value="F:oxidoreductase activity"/>
    <property type="evidence" value="ECO:0007669"/>
    <property type="project" value="InterPro"/>
</dbReference>
<protein>
    <submittedName>
        <fullName evidence="3">Redoxin domain-containing protein</fullName>
    </submittedName>
</protein>
<dbReference type="EMBL" id="JAGYPE010000007">
    <property type="protein sequence ID" value="MBS4186308.1"/>
    <property type="molecule type" value="Genomic_DNA"/>
</dbReference>
<evidence type="ECO:0000256" key="1">
    <source>
        <dbReference type="ARBA" id="ARBA00023157"/>
    </source>
</evidence>
<proteinExistence type="predicted"/>
<dbReference type="Pfam" id="PF00578">
    <property type="entry name" value="AhpC-TSA"/>
    <property type="match status" value="1"/>
</dbReference>
<accession>A0A942YD79</accession>
<dbReference type="GO" id="GO:0016209">
    <property type="term" value="F:antioxidant activity"/>
    <property type="evidence" value="ECO:0007669"/>
    <property type="project" value="InterPro"/>
</dbReference>
<organism evidence="3">
    <name type="scientific">Neobacillus citreus</name>
    <dbReference type="NCBI Taxonomy" id="2833578"/>
    <lineage>
        <taxon>Bacteria</taxon>
        <taxon>Bacillati</taxon>
        <taxon>Bacillota</taxon>
        <taxon>Bacilli</taxon>
        <taxon>Bacillales</taxon>
        <taxon>Bacillaceae</taxon>
        <taxon>Neobacillus</taxon>
    </lineage>
</organism>
<feature type="domain" description="Alkyl hydroperoxide reductase subunit C/ Thiol specific antioxidant" evidence="2">
    <location>
        <begin position="2"/>
        <end position="80"/>
    </location>
</feature>
<dbReference type="InterPro" id="IPR036249">
    <property type="entry name" value="Thioredoxin-like_sf"/>
</dbReference>
<keyword evidence="1" id="KW-1015">Disulfide bond</keyword>